<name>A0A0V0HIU8_SOLCH</name>
<dbReference type="AlphaFoldDB" id="A0A0V0HIU8"/>
<evidence type="ECO:0000256" key="1">
    <source>
        <dbReference type="SAM" id="Phobius"/>
    </source>
</evidence>
<accession>A0A0V0HIU8</accession>
<reference evidence="2" key="1">
    <citation type="submission" date="2015-12" db="EMBL/GenBank/DDBJ databases">
        <title>Gene expression during late stages of embryo sac development: a critical building block for successful pollen-pistil interactions.</title>
        <authorList>
            <person name="Liu Y."/>
            <person name="Joly V."/>
            <person name="Sabar M."/>
            <person name="Matton D.P."/>
        </authorList>
    </citation>
    <scope>NUCLEOTIDE SEQUENCE</scope>
</reference>
<protein>
    <submittedName>
        <fullName evidence="2">Putative ovule protein</fullName>
    </submittedName>
</protein>
<feature type="transmembrane region" description="Helical" evidence="1">
    <location>
        <begin position="21"/>
        <end position="40"/>
    </location>
</feature>
<keyword evidence="1" id="KW-0472">Membrane</keyword>
<keyword evidence="1" id="KW-1133">Transmembrane helix</keyword>
<evidence type="ECO:0000313" key="2">
    <source>
        <dbReference type="EMBL" id="JAP20386.1"/>
    </source>
</evidence>
<sequence length="62" mass="7334">MYAFLIKQNKIIFNIIKLKRFLINFSMSNLGCHIVVGVTYDNKKENDFLPIKIFLHVIIYTV</sequence>
<dbReference type="EMBL" id="GEDG01018911">
    <property type="protein sequence ID" value="JAP20386.1"/>
    <property type="molecule type" value="Transcribed_RNA"/>
</dbReference>
<proteinExistence type="predicted"/>
<keyword evidence="1" id="KW-0812">Transmembrane</keyword>
<organism evidence="2">
    <name type="scientific">Solanum chacoense</name>
    <name type="common">Chaco potato</name>
    <dbReference type="NCBI Taxonomy" id="4108"/>
    <lineage>
        <taxon>Eukaryota</taxon>
        <taxon>Viridiplantae</taxon>
        <taxon>Streptophyta</taxon>
        <taxon>Embryophyta</taxon>
        <taxon>Tracheophyta</taxon>
        <taxon>Spermatophyta</taxon>
        <taxon>Magnoliopsida</taxon>
        <taxon>eudicotyledons</taxon>
        <taxon>Gunneridae</taxon>
        <taxon>Pentapetalae</taxon>
        <taxon>asterids</taxon>
        <taxon>lamiids</taxon>
        <taxon>Solanales</taxon>
        <taxon>Solanaceae</taxon>
        <taxon>Solanoideae</taxon>
        <taxon>Solaneae</taxon>
        <taxon>Solanum</taxon>
    </lineage>
</organism>